<evidence type="ECO:0000313" key="2">
    <source>
        <dbReference type="Proteomes" id="UP001597237"/>
    </source>
</evidence>
<keyword evidence="2" id="KW-1185">Reference proteome</keyword>
<name>A0ABW4N6X3_9CAUL</name>
<sequence>MRPALILHILFGLLTRRYRMVVLDWDRHGESALDAALEGVKVEDFILQRTFGPKNRWLVNIHRVAR</sequence>
<protein>
    <submittedName>
        <fullName evidence="1">Uncharacterized protein</fullName>
    </submittedName>
</protein>
<organism evidence="1 2">
    <name type="scientific">Phenylobacterium terrae</name>
    <dbReference type="NCBI Taxonomy" id="2665495"/>
    <lineage>
        <taxon>Bacteria</taxon>
        <taxon>Pseudomonadati</taxon>
        <taxon>Pseudomonadota</taxon>
        <taxon>Alphaproteobacteria</taxon>
        <taxon>Caulobacterales</taxon>
        <taxon>Caulobacteraceae</taxon>
        <taxon>Phenylobacterium</taxon>
    </lineage>
</organism>
<dbReference type="RefSeq" id="WP_377283355.1">
    <property type="nucleotide sequence ID" value="NZ_JBHRSI010000009.1"/>
</dbReference>
<gene>
    <name evidence="1" type="ORF">ACFSC0_20455</name>
</gene>
<reference evidence="2" key="1">
    <citation type="journal article" date="2019" name="Int. J. Syst. Evol. Microbiol.">
        <title>The Global Catalogue of Microorganisms (GCM) 10K type strain sequencing project: providing services to taxonomists for standard genome sequencing and annotation.</title>
        <authorList>
            <consortium name="The Broad Institute Genomics Platform"/>
            <consortium name="The Broad Institute Genome Sequencing Center for Infectious Disease"/>
            <person name="Wu L."/>
            <person name="Ma J."/>
        </authorList>
    </citation>
    <scope>NUCLEOTIDE SEQUENCE [LARGE SCALE GENOMIC DNA]</scope>
    <source>
        <strain evidence="2">DFY28</strain>
    </source>
</reference>
<dbReference type="Proteomes" id="UP001597237">
    <property type="component" value="Unassembled WGS sequence"/>
</dbReference>
<accession>A0ABW4N6X3</accession>
<dbReference type="EMBL" id="JBHUEY010000012">
    <property type="protein sequence ID" value="MFD1785776.1"/>
    <property type="molecule type" value="Genomic_DNA"/>
</dbReference>
<proteinExistence type="predicted"/>
<evidence type="ECO:0000313" key="1">
    <source>
        <dbReference type="EMBL" id="MFD1785776.1"/>
    </source>
</evidence>
<comment type="caution">
    <text evidence="1">The sequence shown here is derived from an EMBL/GenBank/DDBJ whole genome shotgun (WGS) entry which is preliminary data.</text>
</comment>